<evidence type="ECO:0000313" key="3">
    <source>
        <dbReference type="Proteomes" id="UP000199318"/>
    </source>
</evidence>
<dbReference type="Pfam" id="PF09983">
    <property type="entry name" value="JetD_C"/>
    <property type="match status" value="1"/>
</dbReference>
<feature type="domain" description="Wadjet protein JetD C-terminal" evidence="1">
    <location>
        <begin position="191"/>
        <end position="312"/>
    </location>
</feature>
<gene>
    <name evidence="2" type="ORF">SAMN05444126_10874</name>
</gene>
<accession>A0A1H9SZ38</accession>
<proteinExistence type="predicted"/>
<dbReference type="AlphaFoldDB" id="A0A1H9SZ38"/>
<protein>
    <recommendedName>
        <fullName evidence="1">Wadjet protein JetD C-terminal domain-containing protein</fullName>
    </recommendedName>
</protein>
<name>A0A1H9SZ38_9BACI</name>
<sequence>MNSLLLKFKNLLSQHNKQTIQLQELEQLVSGIVTDYETFANIVLTLESEGILTMVKAPGRNQKQPALALKYRIQKQQLQAEHHEAIKQFRATCHPDIQLDAYFQHDPTVWEADLPALRNLDGYLYTYGLPAFEAPAPERSVEIMKDEKWIESSGACILERTGLWEKLRIHPVSDPLMLAVNPHMLFSQELTHLIVENKATYQALQPVLSETRLATLIYGAGNKITKSIEHLERQLSAFEKKHTIYYFGDMDYEGIAIWHRIQYRGAVPAVPFYNACLLKPALTGKTHQRPALEAVAAFTSYLEPDDAAALEAALSAGQYYPQEILSTQQLQEVLTSWMSV</sequence>
<evidence type="ECO:0000259" key="1">
    <source>
        <dbReference type="Pfam" id="PF09983"/>
    </source>
</evidence>
<evidence type="ECO:0000313" key="2">
    <source>
        <dbReference type="EMBL" id="SER90151.1"/>
    </source>
</evidence>
<comment type="caution">
    <text evidence="2">The sequence shown here is derived from an EMBL/GenBank/DDBJ whole genome shotgun (WGS) entry which is preliminary data.</text>
</comment>
<dbReference type="InterPro" id="IPR024534">
    <property type="entry name" value="JetD_C"/>
</dbReference>
<dbReference type="EMBL" id="FOGV01000008">
    <property type="protein sequence ID" value="SER90151.1"/>
    <property type="molecule type" value="Genomic_DNA"/>
</dbReference>
<dbReference type="RefSeq" id="WP_177169660.1">
    <property type="nucleotide sequence ID" value="NZ_FOGV01000008.1"/>
</dbReference>
<keyword evidence="3" id="KW-1185">Reference proteome</keyword>
<organism evidence="2 3">
    <name type="scientific">Salisediminibacterium halotolerans</name>
    <dbReference type="NCBI Taxonomy" id="517425"/>
    <lineage>
        <taxon>Bacteria</taxon>
        <taxon>Bacillati</taxon>
        <taxon>Bacillota</taxon>
        <taxon>Bacilli</taxon>
        <taxon>Bacillales</taxon>
        <taxon>Bacillaceae</taxon>
        <taxon>Salisediminibacterium</taxon>
    </lineage>
</organism>
<dbReference type="Proteomes" id="UP000199318">
    <property type="component" value="Unassembled WGS sequence"/>
</dbReference>
<reference evidence="3" key="1">
    <citation type="submission" date="2016-10" db="EMBL/GenBank/DDBJ databases">
        <authorList>
            <person name="de Groot N.N."/>
        </authorList>
    </citation>
    <scope>NUCLEOTIDE SEQUENCE [LARGE SCALE GENOMIC DNA]</scope>
    <source>
        <strain evidence="3">10nlg</strain>
    </source>
</reference>
<dbReference type="STRING" id="1464123.SAMN05444126_10874"/>